<dbReference type="EMBL" id="JAGSMN010001615">
    <property type="protein sequence ID" value="MBR7678597.1"/>
    <property type="molecule type" value="Genomic_DNA"/>
</dbReference>
<gene>
    <name evidence="1" type="ORF">KDA82_37680</name>
</gene>
<evidence type="ECO:0000313" key="2">
    <source>
        <dbReference type="Proteomes" id="UP000675554"/>
    </source>
</evidence>
<accession>A0A8T4J8G9</accession>
<feature type="non-terminal residue" evidence="1">
    <location>
        <position position="1"/>
    </location>
</feature>
<evidence type="ECO:0000313" key="1">
    <source>
        <dbReference type="EMBL" id="MBR7678597.1"/>
    </source>
</evidence>
<organism evidence="1 2">
    <name type="scientific">Streptomyces daliensis</name>
    <dbReference type="NCBI Taxonomy" id="299421"/>
    <lineage>
        <taxon>Bacteria</taxon>
        <taxon>Bacillati</taxon>
        <taxon>Actinomycetota</taxon>
        <taxon>Actinomycetes</taxon>
        <taxon>Kitasatosporales</taxon>
        <taxon>Streptomycetaceae</taxon>
        <taxon>Streptomyces</taxon>
    </lineage>
</organism>
<comment type="caution">
    <text evidence="1">The sequence shown here is derived from an EMBL/GenBank/DDBJ whole genome shotgun (WGS) entry which is preliminary data.</text>
</comment>
<protein>
    <submittedName>
        <fullName evidence="1">OPT family oligopeptide transporter</fullName>
    </submittedName>
</protein>
<sequence length="71" mass="7445">AGWLVLAALAIRVVYGRYRRRKAEQAAATRDSEGEEVRAAGEAADNDLALIGAGLVAGSSINDVSQIYKAV</sequence>
<proteinExistence type="predicted"/>
<dbReference type="AlphaFoldDB" id="A0A8T4J8G9"/>
<dbReference type="Proteomes" id="UP000675554">
    <property type="component" value="Unassembled WGS sequence"/>
</dbReference>
<keyword evidence="2" id="KW-1185">Reference proteome</keyword>
<name>A0A8T4J8G9_9ACTN</name>
<reference evidence="1" key="1">
    <citation type="submission" date="2021-04" db="EMBL/GenBank/DDBJ databases">
        <title>Sequencing of actinobacteria type strains.</title>
        <authorList>
            <person name="Nguyen G.-S."/>
            <person name="Wentzel A."/>
        </authorList>
    </citation>
    <scope>NUCLEOTIDE SEQUENCE</scope>
    <source>
        <strain evidence="1">DSM 42095</strain>
    </source>
</reference>